<evidence type="ECO:0000256" key="5">
    <source>
        <dbReference type="ARBA" id="ARBA00022792"/>
    </source>
</evidence>
<evidence type="ECO:0000256" key="11">
    <source>
        <dbReference type="PIRSR" id="PIRSR607992-2"/>
    </source>
</evidence>
<name>A0A1I8NKZ2_MUSDO</name>
<keyword evidence="5 12" id="KW-0999">Mitochondrion inner membrane</keyword>
<sequence length="145" mass="16448">MASLKTFQHRGSRVPIRRSGNTTISIKQYESSRKYTGLWKAERLVGVALVFMLPSAFCFQSKEFEMATAFVSTLHTYWGCESMCKDYVRSSVVGKVLPIVARSLNITVSLATLFGLYKLIYNDCGIVNMIKKFWVLGNFVPQNQE</sequence>
<dbReference type="GO" id="GO:0020037">
    <property type="term" value="F:heme binding"/>
    <property type="evidence" value="ECO:0007669"/>
    <property type="project" value="TreeGrafter"/>
</dbReference>
<evidence type="ECO:0000256" key="8">
    <source>
        <dbReference type="ARBA" id="ARBA00023128"/>
    </source>
</evidence>
<comment type="function">
    <text evidence="12">Membrane-anchoring subunit of succinate dehydrogenase (SDH) that is involved in complex II of the mitochondrial electron transport chain and is responsible for transferring electrons from succinate to ubiquinone (coenzyme Q).</text>
</comment>
<keyword evidence="12" id="KW-0816">Tricarboxylic acid cycle</keyword>
<evidence type="ECO:0000256" key="10">
    <source>
        <dbReference type="PIRSR" id="PIRSR607992-1"/>
    </source>
</evidence>
<dbReference type="PANTHER" id="PTHR13337:SF2">
    <property type="entry name" value="SUCCINATE DEHYDROGENASE [UBIQUINONE] CYTOCHROME B SMALL SUBUNIT, MITOCHONDRIAL"/>
    <property type="match status" value="1"/>
</dbReference>
<dbReference type="GO" id="GO:0006121">
    <property type="term" value="P:mitochondrial electron transport, succinate to ubiquinone"/>
    <property type="evidence" value="ECO:0007669"/>
    <property type="project" value="TreeGrafter"/>
</dbReference>
<reference evidence="13" key="1">
    <citation type="submission" date="2020-05" db="UniProtKB">
        <authorList>
            <consortium name="EnsemblMetazoa"/>
        </authorList>
    </citation>
    <scope>IDENTIFICATION</scope>
    <source>
        <strain evidence="13">Aabys</strain>
    </source>
</reference>
<dbReference type="Gene3D" id="1.20.1300.10">
    <property type="entry name" value="Fumarate reductase/succinate dehydrogenase, transmembrane subunit"/>
    <property type="match status" value="1"/>
</dbReference>
<protein>
    <recommendedName>
        <fullName evidence="12">Succinate dehydrogenase [ubiquinone] cytochrome b small subunit</fullName>
    </recommendedName>
</protein>
<dbReference type="PANTHER" id="PTHR13337">
    <property type="entry name" value="SUCCINATE DEHYDROGENASE"/>
    <property type="match status" value="1"/>
</dbReference>
<dbReference type="AlphaFoldDB" id="A0A1I8NKZ2"/>
<evidence type="ECO:0000256" key="2">
    <source>
        <dbReference type="ARBA" id="ARBA00007294"/>
    </source>
</evidence>
<feature type="binding site" description="axial binding residue" evidence="11">
    <location>
        <position position="75"/>
    </location>
    <ligand>
        <name>heme b</name>
        <dbReference type="ChEBI" id="CHEBI:60344"/>
        <note>ligand shared with SDHC</note>
    </ligand>
    <ligandPart>
        <name>Fe</name>
        <dbReference type="ChEBI" id="CHEBI:18248"/>
    </ligandPart>
</feature>
<feature type="binding site" evidence="10">
    <location>
        <position position="87"/>
    </location>
    <ligand>
        <name>a ubiquinone</name>
        <dbReference type="ChEBI" id="CHEBI:16389"/>
        <note>ligand shared with IP/SDHB</note>
    </ligand>
</feature>
<dbReference type="GO" id="GO:0005743">
    <property type="term" value="C:mitochondrial inner membrane"/>
    <property type="evidence" value="ECO:0007669"/>
    <property type="project" value="UniProtKB-SubCell"/>
</dbReference>
<keyword evidence="7" id="KW-1133">Transmembrane helix</keyword>
<evidence type="ECO:0000256" key="12">
    <source>
        <dbReference type="RuleBase" id="RU364031"/>
    </source>
</evidence>
<evidence type="ECO:0000256" key="6">
    <source>
        <dbReference type="ARBA" id="ARBA00022946"/>
    </source>
</evidence>
<keyword evidence="9 12" id="KW-0472">Membrane</keyword>
<evidence type="ECO:0000256" key="1">
    <source>
        <dbReference type="ARBA" id="ARBA00004448"/>
    </source>
</evidence>
<keyword evidence="11 12" id="KW-0479">Metal-binding</keyword>
<dbReference type="InterPro" id="IPR034804">
    <property type="entry name" value="SQR/QFR_C/D"/>
</dbReference>
<evidence type="ECO:0000256" key="9">
    <source>
        <dbReference type="ARBA" id="ARBA00023136"/>
    </source>
</evidence>
<accession>A0A1I8NKZ2</accession>
<evidence type="ECO:0000256" key="3">
    <source>
        <dbReference type="ARBA" id="ARBA00022448"/>
    </source>
</evidence>
<evidence type="ECO:0000256" key="4">
    <source>
        <dbReference type="ARBA" id="ARBA00022692"/>
    </source>
</evidence>
<dbReference type="EnsemblMetazoa" id="MDOA016827-RA">
    <property type="protein sequence ID" value="MDOA016827-PA"/>
    <property type="gene ID" value="MDOA016827"/>
</dbReference>
<keyword evidence="8 12" id="KW-0496">Mitochondrion</keyword>
<evidence type="ECO:0000313" key="13">
    <source>
        <dbReference type="EnsemblMetazoa" id="MDOA016827-PA"/>
    </source>
</evidence>
<dbReference type="STRING" id="7370.A0A1I8NKZ2"/>
<keyword evidence="11" id="KW-0408">Iron</keyword>
<keyword evidence="12" id="KW-0249">Electron transport</keyword>
<evidence type="ECO:0000256" key="7">
    <source>
        <dbReference type="ARBA" id="ARBA00022989"/>
    </source>
</evidence>
<keyword evidence="4" id="KW-0812">Transmembrane</keyword>
<proteinExistence type="inferred from homology"/>
<keyword evidence="6 12" id="KW-0809">Transit peptide</keyword>
<dbReference type="VEuPathDB" id="VectorBase:MDOA016827"/>
<dbReference type="VEuPathDB" id="VectorBase:MDOMA2_010230"/>
<comment type="subcellular location">
    <subcellularLocation>
        <location evidence="1 12">Mitochondrion inner membrane</location>
        <topology evidence="1 12">Multi-pass membrane protein</topology>
    </subcellularLocation>
</comment>
<dbReference type="InterPro" id="IPR007992">
    <property type="entry name" value="CybS"/>
</dbReference>
<keyword evidence="3 12" id="KW-0813">Transport</keyword>
<organism evidence="13">
    <name type="scientific">Musca domestica</name>
    <name type="common">House fly</name>
    <dbReference type="NCBI Taxonomy" id="7370"/>
    <lineage>
        <taxon>Eukaryota</taxon>
        <taxon>Metazoa</taxon>
        <taxon>Ecdysozoa</taxon>
        <taxon>Arthropoda</taxon>
        <taxon>Hexapoda</taxon>
        <taxon>Insecta</taxon>
        <taxon>Pterygota</taxon>
        <taxon>Neoptera</taxon>
        <taxon>Endopterygota</taxon>
        <taxon>Diptera</taxon>
        <taxon>Brachycera</taxon>
        <taxon>Muscomorpha</taxon>
        <taxon>Muscoidea</taxon>
        <taxon>Muscidae</taxon>
        <taxon>Musca</taxon>
    </lineage>
</organism>
<comment type="similarity">
    <text evidence="2 12">Belongs to the CybS family.</text>
</comment>
<dbReference type="GO" id="GO:0046872">
    <property type="term" value="F:metal ion binding"/>
    <property type="evidence" value="ECO:0007669"/>
    <property type="project" value="UniProtKB-KW"/>
</dbReference>
<keyword evidence="12" id="KW-0349">Heme</keyword>
<dbReference type="GO" id="GO:0048039">
    <property type="term" value="F:ubiquinone binding"/>
    <property type="evidence" value="ECO:0007669"/>
    <property type="project" value="TreeGrafter"/>
</dbReference>
<dbReference type="GO" id="GO:0006099">
    <property type="term" value="P:tricarboxylic acid cycle"/>
    <property type="evidence" value="ECO:0007669"/>
    <property type="project" value="UniProtKB-KW"/>
</dbReference>
<dbReference type="Pfam" id="PF05328">
    <property type="entry name" value="CybS"/>
    <property type="match status" value="1"/>
</dbReference>